<dbReference type="InterPro" id="IPR029058">
    <property type="entry name" value="AB_hydrolase_fold"/>
</dbReference>
<dbReference type="InterPro" id="IPR050300">
    <property type="entry name" value="GDXG_lipolytic_enzyme"/>
</dbReference>
<comment type="caution">
    <text evidence="3">The sequence shown here is derived from an EMBL/GenBank/DDBJ whole genome shotgun (WGS) entry which is preliminary data.</text>
</comment>
<feature type="domain" description="Alpha/beta hydrolase fold-3" evidence="2">
    <location>
        <begin position="89"/>
        <end position="301"/>
    </location>
</feature>
<evidence type="ECO:0000256" key="1">
    <source>
        <dbReference type="ARBA" id="ARBA00022801"/>
    </source>
</evidence>
<dbReference type="Gene3D" id="3.40.50.1820">
    <property type="entry name" value="alpha/beta hydrolase"/>
    <property type="match status" value="1"/>
</dbReference>
<proteinExistence type="predicted"/>
<gene>
    <name evidence="3" type="ORF">EDD36DRAFT_440040</name>
</gene>
<accession>A0AAN6DSS9</accession>
<dbReference type="Proteomes" id="UP001203852">
    <property type="component" value="Unassembled WGS sequence"/>
</dbReference>
<evidence type="ECO:0000313" key="3">
    <source>
        <dbReference type="EMBL" id="KAI1612029.1"/>
    </source>
</evidence>
<dbReference type="EMBL" id="MU404355">
    <property type="protein sequence ID" value="KAI1612029.1"/>
    <property type="molecule type" value="Genomic_DNA"/>
</dbReference>
<keyword evidence="4" id="KW-1185">Reference proteome</keyword>
<dbReference type="GO" id="GO:0016787">
    <property type="term" value="F:hydrolase activity"/>
    <property type="evidence" value="ECO:0007669"/>
    <property type="project" value="UniProtKB-KW"/>
</dbReference>
<sequence>MPLQYSAKFSEALVPLIPTLKSRAKPETHDIEGRRKNHALIIQMLSHLPDVPQVEETVHHVEAEDGYQIAVHAFTVKSQQQSKIPTAGVLHCHGGGMIMGSVAGFSKGIANTVARTGIPFFSVDYRVAPEHTGTEGTGLVDDCYAGLVWLSKHTAEFNVDPSRIAVMGESAGGGIAAGVVLKARDKSLQPPVAKQVLIYPMLDDRNNKPIEALEPLAIWKVGDNITGWTALLGDKAGDPDANVPEYAAPARAKDLSGLPPTYIDCGGLDIFRDESIEYVRRLAVADIDVEFHLYPGVPHAFEIVAFDIPVSKQAFENRDKALATV</sequence>
<evidence type="ECO:0000313" key="4">
    <source>
        <dbReference type="Proteomes" id="UP001203852"/>
    </source>
</evidence>
<evidence type="ECO:0000259" key="2">
    <source>
        <dbReference type="Pfam" id="PF07859"/>
    </source>
</evidence>
<dbReference type="Pfam" id="PF07859">
    <property type="entry name" value="Abhydrolase_3"/>
    <property type="match status" value="1"/>
</dbReference>
<keyword evidence="1" id="KW-0378">Hydrolase</keyword>
<protein>
    <submittedName>
        <fullName evidence="3">Triacylglycerol lipase</fullName>
    </submittedName>
</protein>
<dbReference type="PANTHER" id="PTHR48081">
    <property type="entry name" value="AB HYDROLASE SUPERFAMILY PROTEIN C4A8.06C"/>
    <property type="match status" value="1"/>
</dbReference>
<dbReference type="InterPro" id="IPR013094">
    <property type="entry name" value="AB_hydrolase_3"/>
</dbReference>
<dbReference type="SUPFAM" id="SSF53474">
    <property type="entry name" value="alpha/beta-Hydrolases"/>
    <property type="match status" value="1"/>
</dbReference>
<reference evidence="3" key="1">
    <citation type="journal article" date="2022" name="bioRxiv">
        <title>Deciphering the potential niche of two novel black yeast fungi from a biological soil crust based on their genomes, phenotypes, and melanin regulation.</title>
        <authorList>
            <consortium name="DOE Joint Genome Institute"/>
            <person name="Carr E.C."/>
            <person name="Barton Q."/>
            <person name="Grambo S."/>
            <person name="Sullivan M."/>
            <person name="Renfro C.M."/>
            <person name="Kuo A."/>
            <person name="Pangilinan J."/>
            <person name="Lipzen A."/>
            <person name="Keymanesh K."/>
            <person name="Savage E."/>
            <person name="Barry K."/>
            <person name="Grigoriev I.V."/>
            <person name="Riekhof W.R."/>
            <person name="Harris S.S."/>
        </authorList>
    </citation>
    <scope>NUCLEOTIDE SEQUENCE</scope>
    <source>
        <strain evidence="3">JF 03-4F</strain>
    </source>
</reference>
<dbReference type="PANTHER" id="PTHR48081:SF8">
    <property type="entry name" value="ALPHA_BETA HYDROLASE FOLD-3 DOMAIN-CONTAINING PROTEIN-RELATED"/>
    <property type="match status" value="1"/>
</dbReference>
<dbReference type="AlphaFoldDB" id="A0AAN6DSS9"/>
<organism evidence="3 4">
    <name type="scientific">Exophiala viscosa</name>
    <dbReference type="NCBI Taxonomy" id="2486360"/>
    <lineage>
        <taxon>Eukaryota</taxon>
        <taxon>Fungi</taxon>
        <taxon>Dikarya</taxon>
        <taxon>Ascomycota</taxon>
        <taxon>Pezizomycotina</taxon>
        <taxon>Eurotiomycetes</taxon>
        <taxon>Chaetothyriomycetidae</taxon>
        <taxon>Chaetothyriales</taxon>
        <taxon>Herpotrichiellaceae</taxon>
        <taxon>Exophiala</taxon>
    </lineage>
</organism>
<name>A0AAN6DSS9_9EURO</name>